<protein>
    <submittedName>
        <fullName evidence="2">Uncharacterized protein</fullName>
    </submittedName>
</protein>
<accession>A0AAV2T8B7</accession>
<dbReference type="AlphaFoldDB" id="A0AAV2T8B7"/>
<gene>
    <name evidence="2" type="ORF">CDAUBV1_LOCUS6918</name>
</gene>
<feature type="compositionally biased region" description="Polar residues" evidence="1">
    <location>
        <begin position="8"/>
        <end position="24"/>
    </location>
</feature>
<feature type="compositionally biased region" description="Polar residues" evidence="1">
    <location>
        <begin position="887"/>
        <end position="898"/>
    </location>
</feature>
<evidence type="ECO:0000313" key="2">
    <source>
        <dbReference type="EMBL" id="CAL5133658.1"/>
    </source>
</evidence>
<dbReference type="Proteomes" id="UP001497525">
    <property type="component" value="Unassembled WGS sequence"/>
</dbReference>
<evidence type="ECO:0000313" key="3">
    <source>
        <dbReference type="Proteomes" id="UP001497525"/>
    </source>
</evidence>
<sequence>MIKKERQFVSSVMPNQQYHTGQSKTAKDCKTITNKVRSKRKTPSEVKAHPNTGRSKYRGKDSIRKRPSVGCLASLTSCFCIATDAYTSKPENLRDGFCRVNSPEIPNNLKEIRSGMGDMLSPEQLNADNLSEVNVAANALNTSMVPELTFGEPEKKDKHGHLKNGSVSNTVSQTSTTFSVRGDERSSIRHCDREPKMLYASRPRISNAQFQGDFNSADPIIRAANEIVDASKRLSVAIESFRERMSSYRNPDFEVSDRALDDGRFVADSKNRKHYNGTDTFICSSLPRFEEISELSTSPHNSNAYQLLPYKTIEENPAHNHAVRNVLICIEDVDPIEPIRRCAIKSTEDGESNTVKPRNDGNGKLLPTTDQISPKSKFSVNSSPLSGSPNVSEAISPFGILSPETHSNCQTLMTSTFQPISTEETQVTEVDEGLTTDESEKTDSLSQSTCQHNHQRSWEMMSQLAKDKTNRSYDKCLSGNSKPEIYNHHPSSNKNFKLRKVCDSKLDERMYDGQNSSAKNDSQKSDADNTDSSYLQPFLRPYTNLYGESCVQDNSLKSDTNYLLPTESSSLVGMKLLVHTVEDDLQPAVGHMKPNPITVDVEGFPLNILQQQQNNNNSQEISVCASPTPSLQEIRTPPGGPDLDSPPHSGCNCSECSTSVKLRIQLQPSSFSTVDEEWDRSPETVQNIPCITTQEDLRRGSSSVAHTSASTVNAEISTPDLPSTFRPHSDMSFDFLRRLPSQSLIISPSVDIFSPQINTILDTGDLSPIYGYATLGGGDSLAGRRSYRGLQTAAFPINLRNGISGNLNRGLYEPNLSASTSHRDTDEMMPMEGLRGLVDDAYESILEQIQALFAAHDELRAMLDRRASRVPFRLSRGDAVSRDESGVNPSTAQTTVPTPESRVRFSSPASLDSQT</sequence>
<feature type="compositionally biased region" description="Polar residues" evidence="1">
    <location>
        <begin position="368"/>
        <end position="388"/>
    </location>
</feature>
<evidence type="ECO:0000256" key="1">
    <source>
        <dbReference type="SAM" id="MobiDB-lite"/>
    </source>
</evidence>
<feature type="region of interest" description="Disordered" evidence="1">
    <location>
        <begin position="421"/>
        <end position="454"/>
    </location>
</feature>
<feature type="region of interest" description="Disordered" evidence="1">
    <location>
        <begin position="1"/>
        <end position="62"/>
    </location>
</feature>
<feature type="region of interest" description="Disordered" evidence="1">
    <location>
        <begin position="629"/>
        <end position="648"/>
    </location>
</feature>
<name>A0AAV2T8B7_CALDB</name>
<feature type="region of interest" description="Disordered" evidence="1">
    <location>
        <begin position="877"/>
        <end position="915"/>
    </location>
</feature>
<organism evidence="2 3">
    <name type="scientific">Calicophoron daubneyi</name>
    <name type="common">Rumen fluke</name>
    <name type="synonym">Paramphistomum daubneyi</name>
    <dbReference type="NCBI Taxonomy" id="300641"/>
    <lineage>
        <taxon>Eukaryota</taxon>
        <taxon>Metazoa</taxon>
        <taxon>Spiralia</taxon>
        <taxon>Lophotrochozoa</taxon>
        <taxon>Platyhelminthes</taxon>
        <taxon>Trematoda</taxon>
        <taxon>Digenea</taxon>
        <taxon>Plagiorchiida</taxon>
        <taxon>Pronocephalata</taxon>
        <taxon>Paramphistomoidea</taxon>
        <taxon>Paramphistomidae</taxon>
        <taxon>Calicophoron</taxon>
    </lineage>
</organism>
<comment type="caution">
    <text evidence="2">The sequence shown here is derived from an EMBL/GenBank/DDBJ whole genome shotgun (WGS) entry which is preliminary data.</text>
</comment>
<feature type="region of interest" description="Disordered" evidence="1">
    <location>
        <begin position="469"/>
        <end position="493"/>
    </location>
</feature>
<feature type="region of interest" description="Disordered" evidence="1">
    <location>
        <begin position="152"/>
        <end position="186"/>
    </location>
</feature>
<proteinExistence type="predicted"/>
<feature type="compositionally biased region" description="Low complexity" evidence="1">
    <location>
        <begin position="166"/>
        <end position="180"/>
    </location>
</feature>
<dbReference type="EMBL" id="CAXLJL010000157">
    <property type="protein sequence ID" value="CAL5133658.1"/>
    <property type="molecule type" value="Genomic_DNA"/>
</dbReference>
<feature type="region of interest" description="Disordered" evidence="1">
    <location>
        <begin position="348"/>
        <end position="388"/>
    </location>
</feature>
<reference evidence="2" key="1">
    <citation type="submission" date="2024-06" db="EMBL/GenBank/DDBJ databases">
        <authorList>
            <person name="Liu X."/>
            <person name="Lenzi L."/>
            <person name="Haldenby T S."/>
            <person name="Uol C."/>
        </authorList>
    </citation>
    <scope>NUCLEOTIDE SEQUENCE</scope>
</reference>
<feature type="region of interest" description="Disordered" evidence="1">
    <location>
        <begin position="511"/>
        <end position="534"/>
    </location>
</feature>